<dbReference type="Proteomes" id="UP000315783">
    <property type="component" value="Unassembled WGS sequence"/>
</dbReference>
<dbReference type="InterPro" id="IPR005135">
    <property type="entry name" value="Endo/exonuclease/phosphatase"/>
</dbReference>
<accession>A0A545UL63</accession>
<evidence type="ECO:0000256" key="1">
    <source>
        <dbReference type="ARBA" id="ARBA00022574"/>
    </source>
</evidence>
<dbReference type="PROSITE" id="PS50082">
    <property type="entry name" value="WD_REPEATS_2"/>
    <property type="match status" value="1"/>
</dbReference>
<dbReference type="Pfam" id="PF17100">
    <property type="entry name" value="NACHT_N"/>
    <property type="match status" value="1"/>
</dbReference>
<gene>
    <name evidence="7" type="ORF">IF1G_11152</name>
</gene>
<dbReference type="InterPro" id="IPR015943">
    <property type="entry name" value="WD40/YVTN_repeat-like_dom_sf"/>
</dbReference>
<dbReference type="STRING" id="43265.A0A545UL63"/>
<feature type="repeat" description="WD" evidence="3">
    <location>
        <begin position="979"/>
        <end position="1020"/>
    </location>
</feature>
<reference evidence="7 8" key="1">
    <citation type="journal article" date="2019" name="Appl. Microbiol. Biotechnol.">
        <title>Genome sequence of Isaria javanica and comparative genome analysis insights into family S53 peptidase evolution in fungal entomopathogens.</title>
        <authorList>
            <person name="Lin R."/>
            <person name="Zhang X."/>
            <person name="Xin B."/>
            <person name="Zou M."/>
            <person name="Gao Y."/>
            <person name="Qin F."/>
            <person name="Hu Q."/>
            <person name="Xie B."/>
            <person name="Cheng X."/>
        </authorList>
    </citation>
    <scope>NUCLEOTIDE SEQUENCE [LARGE SCALE GENOMIC DNA]</scope>
    <source>
        <strain evidence="7 8">IJ1G</strain>
    </source>
</reference>
<dbReference type="InterPro" id="IPR056884">
    <property type="entry name" value="NPHP3-like_N"/>
</dbReference>
<evidence type="ECO:0000259" key="5">
    <source>
        <dbReference type="PROSITE" id="PS50837"/>
    </source>
</evidence>
<keyword evidence="1 3" id="KW-0853">WD repeat</keyword>
<keyword evidence="2" id="KW-0677">Repeat</keyword>
<feature type="domain" description="Reverse transcriptase" evidence="6">
    <location>
        <begin position="1449"/>
        <end position="1539"/>
    </location>
</feature>
<dbReference type="SUPFAM" id="SSF52540">
    <property type="entry name" value="P-loop containing nucleoside triphosphate hydrolases"/>
    <property type="match status" value="1"/>
</dbReference>
<dbReference type="InterPro" id="IPR036322">
    <property type="entry name" value="WD40_repeat_dom_sf"/>
</dbReference>
<evidence type="ECO:0000313" key="7">
    <source>
        <dbReference type="EMBL" id="TQV90201.1"/>
    </source>
</evidence>
<dbReference type="PANTHER" id="PTHR10039">
    <property type="entry name" value="AMELOGENIN"/>
    <property type="match status" value="1"/>
</dbReference>
<dbReference type="Gene3D" id="2.130.10.10">
    <property type="entry name" value="YVTN repeat-like/Quinoprotein amine dehydrogenase"/>
    <property type="match status" value="1"/>
</dbReference>
<dbReference type="InterPro" id="IPR031359">
    <property type="entry name" value="NACHT_N"/>
</dbReference>
<dbReference type="EMBL" id="SPUK01000032">
    <property type="protein sequence ID" value="TQV90201.1"/>
    <property type="molecule type" value="Genomic_DNA"/>
</dbReference>
<evidence type="ECO:0000313" key="8">
    <source>
        <dbReference type="Proteomes" id="UP000315783"/>
    </source>
</evidence>
<dbReference type="SMART" id="SM00320">
    <property type="entry name" value="WD40"/>
    <property type="match status" value="2"/>
</dbReference>
<dbReference type="InterPro" id="IPR007111">
    <property type="entry name" value="NACHT_NTPase"/>
</dbReference>
<dbReference type="SUPFAM" id="SSF56219">
    <property type="entry name" value="DNase I-like"/>
    <property type="match status" value="1"/>
</dbReference>
<dbReference type="Gene3D" id="3.40.50.300">
    <property type="entry name" value="P-loop containing nucleotide triphosphate hydrolases"/>
    <property type="match status" value="1"/>
</dbReference>
<dbReference type="InterPro" id="IPR001680">
    <property type="entry name" value="WD40_rpt"/>
</dbReference>
<dbReference type="InterPro" id="IPR000477">
    <property type="entry name" value="RT_dom"/>
</dbReference>
<dbReference type="Pfam" id="PF24883">
    <property type="entry name" value="NPHP3_N"/>
    <property type="match status" value="1"/>
</dbReference>
<dbReference type="InterPro" id="IPR036691">
    <property type="entry name" value="Endo/exonu/phosph_ase_sf"/>
</dbReference>
<sequence>MRQLSSTNLDFTEISRLDLAPVFTHATKTIDMLKKVWGKIKSKVACKDGDVEHTPGVLETKHHGHASSLLSGQSIQASEIKSGTPSRLKATADASSKIQFADTSKKPGKAIQLHEAEEPTDAKHTASQEPSLWDEAYDSLRTDSEHRKLVLKYEEVLKVKYAPEVSKVSAADGSSGIDPGVLDAVMHQLATGNMKKDKLEDAIETGQKRTEAPDRAVRYYGVFFKYMTMYQPIIEAGLKNVSEAALPLAVFTSALELLARPAKLKEANASGIKVVSERLEWYLTITDHLLGEKSVVDLPDLEGSRAKLKERIVSLYKAVLMYQMKSVCSYYRFQGWEFLRGFITLDSWDGDLSAVTTAEAVLQQDVKQHFQLQNNKLLESIVIGTDAANKITLQIEQDKKDRECLQDLYLINPSDQMTDILNRREDMIDGVSEWILDTSEFQQFFEGFGQSPNDRLLWIRGHAGSGKTMLLVRMIKEIQRQRIDYNPKDPTYPDAIFYFFEGTHDTLNKASSALKSIIWMLIQQQPRLVAHFRKEHESAGSKFFTNQFSFQGLSRMLRNMLQDDELEDVVIAMDALDECDAAEQPGRKELVELIKETLSWTPRVAWLLSSRPQHDLLPPTGSRVIELDSDRIASAVDFYIDYSINSLRQLKHTEWQEQHFNNVLQTLKERSAKTFLWVWLVMKELKEARGDEIDDILKKMPSELSDMYKRILERVCALKRNNPKFCKKVLAVVALTLRPVAACELSALAELPPHVRIEDILLQCGSFVLVQADVVYTIHQSAKEFLVKNYRDIDEEPVSEAHLAISRCCLSRLSGENGLKRNLRHSTEPDLLAPMKYSCVYWANHLYAAGGKGSNLQKELKDDKQVYTFLKTHFLHWLESLSHLGKLSDGMQHIRRLLDIVQQQSAAGNQLLEFLTDAEKFIFSHSSIIAQEPLQAYGSALVFSPTTSKVREIYWKEKLPEIHKIVGIRDCWEASRQTLEGHTGSVNAVVFSPDGKTLASASEDKTVRLWDATTGSAQQTLEGHTRWVNAVVFSPDGKTLASSTGTVAEETTNDNSIHRMNSSRRANLRPVTIKMFQANVDKGEENHSAALQLAFLEGFNVVTLQEPSTSYDEKTRLCRTHYHPGFLCFSPVDSWNDNETRPRVMTYVKTDNKIRAEQITPAKHRDLLWVRVNGVAILNVYNRPEVESTLGVLEDWTPPENCVVAGDMNASHASWQSDRPASQDGNRIYEWTERHDLQLLNEPDEATTMAKRYTRGSTIDLAFSNIPDAIATVEIHLTTGSLHYTVGIEIPNQETAQVTRGKVRVTTREEIEAFGRHTYEADWRNTINEVTTAEGVYKLTRWMKPRQRLQPPPIQVGDMTYSTEMEKAMALRKEKLERRDASDDIPDAWQPAVEPAKRIPFAKVISAKEVEKAVLHTGNTTPGSDGITTKMLQAAWSHIARPLTTLNNACLRLGYHPGVFKAAEVVMIPKLNKRDLSDVGSWRPISLLSCLSKGLERVIARRMAYAALKNEKALAAGKVATLVTEDVMGAFDAFLRNRM</sequence>
<dbReference type="InterPro" id="IPR027417">
    <property type="entry name" value="P-loop_NTPase"/>
</dbReference>
<dbReference type="GO" id="GO:0003824">
    <property type="term" value="F:catalytic activity"/>
    <property type="evidence" value="ECO:0007669"/>
    <property type="project" value="InterPro"/>
</dbReference>
<dbReference type="PROSITE" id="PS50837">
    <property type="entry name" value="NACHT"/>
    <property type="match status" value="1"/>
</dbReference>
<evidence type="ECO:0000259" key="6">
    <source>
        <dbReference type="PROSITE" id="PS50878"/>
    </source>
</evidence>
<evidence type="ECO:0000256" key="4">
    <source>
        <dbReference type="SAM" id="MobiDB-lite"/>
    </source>
</evidence>
<dbReference type="Pfam" id="PF14529">
    <property type="entry name" value="Exo_endo_phos_2"/>
    <property type="match status" value="1"/>
</dbReference>
<dbReference type="SUPFAM" id="SSF50978">
    <property type="entry name" value="WD40 repeat-like"/>
    <property type="match status" value="1"/>
</dbReference>
<dbReference type="Gene3D" id="3.60.10.10">
    <property type="entry name" value="Endonuclease/exonuclease/phosphatase"/>
    <property type="match status" value="1"/>
</dbReference>
<feature type="domain" description="NACHT" evidence="5">
    <location>
        <begin position="455"/>
        <end position="612"/>
    </location>
</feature>
<dbReference type="PROSITE" id="PS00678">
    <property type="entry name" value="WD_REPEATS_1"/>
    <property type="match status" value="1"/>
</dbReference>
<comment type="caution">
    <text evidence="7">The sequence shown here is derived from an EMBL/GenBank/DDBJ whole genome shotgun (WGS) entry which is preliminary data.</text>
</comment>
<dbReference type="PANTHER" id="PTHR10039:SF17">
    <property type="entry name" value="FUNGAL STAND N-TERMINAL GOODBYE DOMAIN-CONTAINING PROTEIN-RELATED"/>
    <property type="match status" value="1"/>
</dbReference>
<feature type="region of interest" description="Disordered" evidence="4">
    <location>
        <begin position="80"/>
        <end position="109"/>
    </location>
</feature>
<proteinExistence type="predicted"/>
<evidence type="ECO:0000256" key="2">
    <source>
        <dbReference type="ARBA" id="ARBA00022737"/>
    </source>
</evidence>
<protein>
    <submittedName>
        <fullName evidence="7">NACHT and WD40 domain-containing protein</fullName>
    </submittedName>
</protein>
<name>A0A545UL63_9HYPO</name>
<dbReference type="PROSITE" id="PS50294">
    <property type="entry name" value="WD_REPEATS_REGION"/>
    <property type="match status" value="1"/>
</dbReference>
<dbReference type="PROSITE" id="PS50878">
    <property type="entry name" value="RT_POL"/>
    <property type="match status" value="1"/>
</dbReference>
<evidence type="ECO:0000256" key="3">
    <source>
        <dbReference type="PROSITE-ProRule" id="PRU00221"/>
    </source>
</evidence>
<dbReference type="Pfam" id="PF00400">
    <property type="entry name" value="WD40"/>
    <property type="match status" value="2"/>
</dbReference>
<keyword evidence="8" id="KW-1185">Reference proteome</keyword>
<feature type="compositionally biased region" description="Polar residues" evidence="4">
    <location>
        <begin position="93"/>
        <end position="102"/>
    </location>
</feature>
<organism evidence="7 8">
    <name type="scientific">Cordyceps javanica</name>
    <dbReference type="NCBI Taxonomy" id="43265"/>
    <lineage>
        <taxon>Eukaryota</taxon>
        <taxon>Fungi</taxon>
        <taxon>Dikarya</taxon>
        <taxon>Ascomycota</taxon>
        <taxon>Pezizomycotina</taxon>
        <taxon>Sordariomycetes</taxon>
        <taxon>Hypocreomycetidae</taxon>
        <taxon>Hypocreales</taxon>
        <taxon>Cordycipitaceae</taxon>
        <taxon>Cordyceps</taxon>
    </lineage>
</organism>
<dbReference type="InterPro" id="IPR019775">
    <property type="entry name" value="WD40_repeat_CS"/>
</dbReference>